<comment type="catalytic activity">
    <reaction evidence="1 9 10">
        <text>D-alanyl-D-alanine + H2O = 2 D-alanine</text>
        <dbReference type="Rhea" id="RHEA:20661"/>
        <dbReference type="ChEBI" id="CHEBI:15377"/>
        <dbReference type="ChEBI" id="CHEBI:57416"/>
        <dbReference type="ChEBI" id="CHEBI:57822"/>
        <dbReference type="EC" id="3.4.13.22"/>
    </reaction>
</comment>
<dbReference type="SUPFAM" id="SSF55166">
    <property type="entry name" value="Hedgehog/DD-peptidase"/>
    <property type="match status" value="1"/>
</dbReference>
<dbReference type="AlphaFoldDB" id="A0A0I9S6G4"/>
<sequence>MQPGSLATFILLLFITTSCRNKETQFYPVPMDSINLVAPEKPQPIAAKSQTALYLDSIGLVNISELDSTFIINLMYATPDNFTGQLLYGDLKEAYLHPDAAKALLQAHLLLKAEHPGYRLVIYDAARPMSVQKKMWDVVKGTSKYFYVSNPARGGGLHNYGLAVDIGIVDSLGHPLSMGTEVDYMGETSHITNEAELVKKGKITQQERENRILLRRVMKGAGFRALPSEWWHFNLCSRDEAKQKYKLIN</sequence>
<evidence type="ECO:0000256" key="2">
    <source>
        <dbReference type="ARBA" id="ARBA00022670"/>
    </source>
</evidence>
<keyword evidence="7 9" id="KW-0482">Metalloprotease</keyword>
<dbReference type="GO" id="GO:0008270">
    <property type="term" value="F:zinc ion binding"/>
    <property type="evidence" value="ECO:0007669"/>
    <property type="project" value="UniProtKB-UniRule"/>
</dbReference>
<proteinExistence type="inferred from homology"/>
<dbReference type="GO" id="GO:0008237">
    <property type="term" value="F:metallopeptidase activity"/>
    <property type="evidence" value="ECO:0007669"/>
    <property type="project" value="UniProtKB-KW"/>
</dbReference>
<evidence type="ECO:0000256" key="9">
    <source>
        <dbReference type="HAMAP-Rule" id="MF_01924"/>
    </source>
</evidence>
<dbReference type="RefSeq" id="WP_044301728.1">
    <property type="nucleotide sequence ID" value="NZ_CAEUHN010000001.1"/>
</dbReference>
<evidence type="ECO:0000256" key="3">
    <source>
        <dbReference type="ARBA" id="ARBA00022723"/>
    </source>
</evidence>
<keyword evidence="6 9" id="KW-0224">Dipeptidase</keyword>
<dbReference type="CDD" id="cd14840">
    <property type="entry name" value="D-Ala-D-Ala_dipeptidase_Aad"/>
    <property type="match status" value="1"/>
</dbReference>
<dbReference type="GO" id="GO:0006508">
    <property type="term" value="P:proteolysis"/>
    <property type="evidence" value="ECO:0007669"/>
    <property type="project" value="UniProtKB-KW"/>
</dbReference>
<accession>A0A0I9S6G4</accession>
<dbReference type="PIRSF" id="PIRSF026671">
    <property type="entry name" value="AA_dipeptidase"/>
    <property type="match status" value="1"/>
</dbReference>
<organism evidence="11">
    <name type="scientific">Bacteroides fragilis</name>
    <dbReference type="NCBI Taxonomy" id="817"/>
    <lineage>
        <taxon>Bacteria</taxon>
        <taxon>Pseudomonadati</taxon>
        <taxon>Bacteroidota</taxon>
        <taxon>Bacteroidia</taxon>
        <taxon>Bacteroidales</taxon>
        <taxon>Bacteroidaceae</taxon>
        <taxon>Bacteroides</taxon>
    </lineage>
</organism>
<dbReference type="PANTHER" id="PTHR43126">
    <property type="entry name" value="D-ALANYL-D-ALANINE DIPEPTIDASE"/>
    <property type="match status" value="1"/>
</dbReference>
<dbReference type="GO" id="GO:0160237">
    <property type="term" value="F:D-Ala-D-Ala dipeptidase activity"/>
    <property type="evidence" value="ECO:0007669"/>
    <property type="project" value="UniProtKB-EC"/>
</dbReference>
<evidence type="ECO:0000256" key="7">
    <source>
        <dbReference type="ARBA" id="ARBA00023049"/>
    </source>
</evidence>
<dbReference type="HAMAP" id="MF_01924">
    <property type="entry name" value="A_A_dipeptidase"/>
    <property type="match status" value="1"/>
</dbReference>
<dbReference type="Pfam" id="PF01427">
    <property type="entry name" value="Peptidase_M15"/>
    <property type="match status" value="1"/>
</dbReference>
<name>A0A0I9S6G4_BACFG</name>
<dbReference type="InterPro" id="IPR009045">
    <property type="entry name" value="Zn_M74/Hedgehog-like"/>
</dbReference>
<dbReference type="GO" id="GO:0071555">
    <property type="term" value="P:cell wall organization"/>
    <property type="evidence" value="ECO:0007669"/>
    <property type="project" value="UniProtKB-KW"/>
</dbReference>
<reference evidence="11" key="1">
    <citation type="book" date="2014" name="THE 24TH EUROPEAN CONGRESS OF CLINICAL MICROBIOLOGY AND INFECTIOUS DISEASES" publisher="ECCMID 2014" city="Barcelona, Spain">
        <title>Identification of resistance genes in three multidrug-resistant Bacteroides fragilis isolates by whole genome sequencing.</title>
        <editorList>
            <person name="Unknown"/>
            <person name="A."/>
        </editorList>
        <authorList>
            <person name="Sydenham T.V."/>
            <person name="Hasman H."/>
            <person name="Wang M."/>
            <person name="Soki J."/>
            <person name="Nagy E."/>
            <person name="Justesen U.S."/>
        </authorList>
    </citation>
    <scope>NUCLEOTIDE SEQUENCE</scope>
    <source>
        <strain evidence="11">DCMOUH0018B</strain>
    </source>
</reference>
<dbReference type="InterPro" id="IPR000755">
    <property type="entry name" value="A_A_dipeptidase"/>
</dbReference>
<keyword evidence="8 10" id="KW-0961">Cell wall biogenesis/degradation</keyword>
<comment type="function">
    <text evidence="9 10">Catalyzes hydrolysis of the D-alanyl-D-alanine dipeptide.</text>
</comment>
<feature type="binding site" evidence="9">
    <location>
        <position position="158"/>
    </location>
    <ligand>
        <name>Zn(2+)</name>
        <dbReference type="ChEBI" id="CHEBI:29105"/>
        <note>catalytic</note>
    </ligand>
</feature>
<evidence type="ECO:0000313" key="11">
    <source>
        <dbReference type="EMBL" id="KFX73230.1"/>
    </source>
</evidence>
<comment type="similarity">
    <text evidence="9 10">Belongs to the peptidase M15D family.</text>
</comment>
<evidence type="ECO:0000256" key="6">
    <source>
        <dbReference type="ARBA" id="ARBA00022997"/>
    </source>
</evidence>
<dbReference type="PATRIC" id="fig|817.53.peg.4031"/>
<evidence type="ECO:0000256" key="4">
    <source>
        <dbReference type="ARBA" id="ARBA00022801"/>
    </source>
</evidence>
<dbReference type="PANTHER" id="PTHR43126:SF2">
    <property type="entry name" value="D-ALANYL-D-ALANINE DIPEPTIDASE"/>
    <property type="match status" value="1"/>
</dbReference>
<feature type="site" description="Transition state stabilizer" evidence="9">
    <location>
        <position position="127"/>
    </location>
</feature>
<comment type="cofactor">
    <cofactor evidence="9">
        <name>Zn(2+)</name>
        <dbReference type="ChEBI" id="CHEBI:29105"/>
    </cofactor>
    <text evidence="9">Binds 1 zinc ion per subunit.</text>
</comment>
<keyword evidence="5 9" id="KW-0862">Zinc</keyword>
<keyword evidence="4 9" id="KW-0378">Hydrolase</keyword>
<feature type="binding site" evidence="9">
    <location>
        <position position="165"/>
    </location>
    <ligand>
        <name>Zn(2+)</name>
        <dbReference type="ChEBI" id="CHEBI:29105"/>
        <note>catalytic</note>
    </ligand>
</feature>
<evidence type="ECO:0000256" key="5">
    <source>
        <dbReference type="ARBA" id="ARBA00022833"/>
    </source>
</evidence>
<comment type="caution">
    <text evidence="11">The sequence shown here is derived from an EMBL/GenBank/DDBJ whole genome shotgun (WGS) entry which is preliminary data.</text>
</comment>
<protein>
    <recommendedName>
        <fullName evidence="9 10">D-alanyl-D-alanine dipeptidase</fullName>
        <shortName evidence="9 10">D-Ala-D-Ala dipeptidase</shortName>
        <ecNumber evidence="9 10">3.4.13.22</ecNumber>
    </recommendedName>
</protein>
<dbReference type="Gene3D" id="3.30.1380.10">
    <property type="match status" value="1"/>
</dbReference>
<dbReference type="EMBL" id="JMZZ02000223">
    <property type="protein sequence ID" value="KFX73230.1"/>
    <property type="molecule type" value="Genomic_DNA"/>
</dbReference>
<evidence type="ECO:0000256" key="1">
    <source>
        <dbReference type="ARBA" id="ARBA00001362"/>
    </source>
</evidence>
<feature type="active site" description="Proton donor/acceptor" evidence="9">
    <location>
        <position position="229"/>
    </location>
</feature>
<keyword evidence="2 9" id="KW-0645">Protease</keyword>
<feature type="binding site" evidence="9">
    <location>
        <position position="232"/>
    </location>
    <ligand>
        <name>Zn(2+)</name>
        <dbReference type="ChEBI" id="CHEBI:29105"/>
        <note>catalytic</note>
    </ligand>
</feature>
<gene>
    <name evidence="11" type="ORF">EE52_0219530</name>
</gene>
<reference evidence="11" key="2">
    <citation type="submission" date="2014-07" db="EMBL/GenBank/DDBJ databases">
        <title>Genetics and epidemiology of antimicrobial resistance in B. fragilis group.</title>
        <authorList>
            <person name="Sydenham T.V."/>
            <person name="Hasman H."/>
            <person name="Kemp M."/>
            <person name="Justesen U.S."/>
        </authorList>
    </citation>
    <scope>NUCLEOTIDE SEQUENCE [LARGE SCALE GENOMIC DNA]</scope>
    <source>
        <strain evidence="11">DCMOUH0018B</strain>
    </source>
</reference>
<evidence type="ECO:0000256" key="10">
    <source>
        <dbReference type="PIRNR" id="PIRNR026671"/>
    </source>
</evidence>
<dbReference type="EC" id="3.4.13.22" evidence="9 10"/>
<evidence type="ECO:0000256" key="8">
    <source>
        <dbReference type="ARBA" id="ARBA00023316"/>
    </source>
</evidence>
<keyword evidence="3 9" id="KW-0479">Metal-binding</keyword>